<dbReference type="Proteomes" id="UP000814033">
    <property type="component" value="Unassembled WGS sequence"/>
</dbReference>
<name>A0ACB8R2B7_9AGAM</name>
<proteinExistence type="predicted"/>
<reference evidence="1" key="2">
    <citation type="journal article" date="2022" name="New Phytol.">
        <title>Evolutionary transition to the ectomycorrhizal habit in the genomes of a hyperdiverse lineage of mushroom-forming fungi.</title>
        <authorList>
            <person name="Looney B."/>
            <person name="Miyauchi S."/>
            <person name="Morin E."/>
            <person name="Drula E."/>
            <person name="Courty P.E."/>
            <person name="Kohler A."/>
            <person name="Kuo A."/>
            <person name="LaButti K."/>
            <person name="Pangilinan J."/>
            <person name="Lipzen A."/>
            <person name="Riley R."/>
            <person name="Andreopoulos W."/>
            <person name="He G."/>
            <person name="Johnson J."/>
            <person name="Nolan M."/>
            <person name="Tritt A."/>
            <person name="Barry K.W."/>
            <person name="Grigoriev I.V."/>
            <person name="Nagy L.G."/>
            <person name="Hibbett D."/>
            <person name="Henrissat B."/>
            <person name="Matheny P.B."/>
            <person name="Labbe J."/>
            <person name="Martin F.M."/>
        </authorList>
    </citation>
    <scope>NUCLEOTIDE SEQUENCE</scope>
    <source>
        <strain evidence="1">FP105234-sp</strain>
    </source>
</reference>
<evidence type="ECO:0000313" key="2">
    <source>
        <dbReference type="Proteomes" id="UP000814033"/>
    </source>
</evidence>
<gene>
    <name evidence="1" type="ORF">FA95DRAFT_1277158</name>
</gene>
<comment type="caution">
    <text evidence="1">The sequence shown here is derived from an EMBL/GenBank/DDBJ whole genome shotgun (WGS) entry which is preliminary data.</text>
</comment>
<dbReference type="EMBL" id="MU276549">
    <property type="protein sequence ID" value="KAI0038259.1"/>
    <property type="molecule type" value="Genomic_DNA"/>
</dbReference>
<accession>A0ACB8R2B7</accession>
<organism evidence="1 2">
    <name type="scientific">Auriscalpium vulgare</name>
    <dbReference type="NCBI Taxonomy" id="40419"/>
    <lineage>
        <taxon>Eukaryota</taxon>
        <taxon>Fungi</taxon>
        <taxon>Dikarya</taxon>
        <taxon>Basidiomycota</taxon>
        <taxon>Agaricomycotina</taxon>
        <taxon>Agaricomycetes</taxon>
        <taxon>Russulales</taxon>
        <taxon>Auriscalpiaceae</taxon>
        <taxon>Auriscalpium</taxon>
    </lineage>
</organism>
<evidence type="ECO:0000313" key="1">
    <source>
        <dbReference type="EMBL" id="KAI0038259.1"/>
    </source>
</evidence>
<sequence length="500" mass="55115">MSNPLFILAIASAALAVILIHARGAAHRLPPGPRGDVIGLLGKTSPLELFEQWREKYGPVISFSLFKRVVVLNDAQATSALLDKRGDIFSSRPRLVVAHEILSGGMRGISMPYGARWRTWRKIQAAGMSASAALMYREHQTLESTVVLGELLADATRLDTALRLFATVVMLSVSYGRRVRNLDDAMVAGNRQAGDEFQRASAPGKYLVEIFPFLLYLPRPLQWFRPALERIRARDTRTYLTFYRAAKEREDPKPCLATYARSEEGAGMTEVEVAYAISAPFGAGIDTTVSTMQWALVCAVLHPDVAQMLQTELDTVIGRSRLPTFADEPALPYFKAFIKEVMRFRPVVPLAVPHATTADSAYAGYDIPAGTTVYGNIEALMKDPKIFPDPETFRPERFLGHDDFALPFGFGRRVCPGMHIGLQSVFIVVARILWAFALSPASGAEPRLDAYVSLGLTRGPAPFAVSLRARDGDVARILEEEGAEAERRLGEWEYEINGAA</sequence>
<keyword evidence="2" id="KW-1185">Reference proteome</keyword>
<protein>
    <submittedName>
        <fullName evidence="1">Cytochrome P450</fullName>
    </submittedName>
</protein>
<reference evidence="1" key="1">
    <citation type="submission" date="2021-02" db="EMBL/GenBank/DDBJ databases">
        <authorList>
            <consortium name="DOE Joint Genome Institute"/>
            <person name="Ahrendt S."/>
            <person name="Looney B.P."/>
            <person name="Miyauchi S."/>
            <person name="Morin E."/>
            <person name="Drula E."/>
            <person name="Courty P.E."/>
            <person name="Chicoki N."/>
            <person name="Fauchery L."/>
            <person name="Kohler A."/>
            <person name="Kuo A."/>
            <person name="Labutti K."/>
            <person name="Pangilinan J."/>
            <person name="Lipzen A."/>
            <person name="Riley R."/>
            <person name="Andreopoulos W."/>
            <person name="He G."/>
            <person name="Johnson J."/>
            <person name="Barry K.W."/>
            <person name="Grigoriev I.V."/>
            <person name="Nagy L."/>
            <person name="Hibbett D."/>
            <person name="Henrissat B."/>
            <person name="Matheny P.B."/>
            <person name="Labbe J."/>
            <person name="Martin F."/>
        </authorList>
    </citation>
    <scope>NUCLEOTIDE SEQUENCE</scope>
    <source>
        <strain evidence="1">FP105234-sp</strain>
    </source>
</reference>